<evidence type="ECO:0000313" key="8">
    <source>
        <dbReference type="Proteomes" id="UP000267268"/>
    </source>
</evidence>
<gene>
    <name evidence="7" type="ORF">EI427_16480</name>
</gene>
<evidence type="ECO:0000256" key="5">
    <source>
        <dbReference type="SAM" id="SignalP"/>
    </source>
</evidence>
<dbReference type="RefSeq" id="WP_126616784.1">
    <property type="nucleotide sequence ID" value="NZ_CP034562.1"/>
</dbReference>
<keyword evidence="2" id="KW-0479">Metal-binding</keyword>
<dbReference type="GO" id="GO:0004553">
    <property type="term" value="F:hydrolase activity, hydrolyzing O-glycosyl compounds"/>
    <property type="evidence" value="ECO:0007669"/>
    <property type="project" value="UniProtKB-ARBA"/>
</dbReference>
<dbReference type="InterPro" id="IPR051360">
    <property type="entry name" value="Neuronal_Pentraxin_Related"/>
</dbReference>
<name>A0A3Q9FSP0_9BACT</name>
<reference evidence="7 8" key="1">
    <citation type="submission" date="2018-12" db="EMBL/GenBank/DDBJ databases">
        <title>Flammeovirga pectinis sp. nov., isolated from the gut of the Korean scallop, Patinopecten yessoensis.</title>
        <authorList>
            <person name="Bae J.-W."/>
            <person name="Jeong Y.-S."/>
            <person name="Kang W."/>
        </authorList>
    </citation>
    <scope>NUCLEOTIDE SEQUENCE [LARGE SCALE GENOMIC DNA]</scope>
    <source>
        <strain evidence="7 8">L12M1</strain>
    </source>
</reference>
<evidence type="ECO:0000256" key="1">
    <source>
        <dbReference type="ARBA" id="ARBA00001913"/>
    </source>
</evidence>
<dbReference type="InterPro" id="IPR013783">
    <property type="entry name" value="Ig-like_fold"/>
</dbReference>
<dbReference type="Gene3D" id="2.60.40.10">
    <property type="entry name" value="Immunoglobulins"/>
    <property type="match status" value="1"/>
</dbReference>
<evidence type="ECO:0000313" key="7">
    <source>
        <dbReference type="EMBL" id="AZQ63762.1"/>
    </source>
</evidence>
<evidence type="ECO:0000256" key="4">
    <source>
        <dbReference type="ARBA" id="ARBA00023157"/>
    </source>
</evidence>
<keyword evidence="3" id="KW-0106">Calcium</keyword>
<dbReference type="OrthoDB" id="976756at2"/>
<feature type="domain" description="Secretion system C-terminal sorting" evidence="6">
    <location>
        <begin position="2900"/>
        <end position="2974"/>
    </location>
</feature>
<comment type="cofactor">
    <cofactor evidence="1">
        <name>Ca(2+)</name>
        <dbReference type="ChEBI" id="CHEBI:29108"/>
    </cofactor>
</comment>
<protein>
    <submittedName>
        <fullName evidence="7">T9SS type A sorting domain-containing protein</fullName>
    </submittedName>
</protein>
<keyword evidence="5" id="KW-0732">Signal</keyword>
<dbReference type="InterPro" id="IPR013320">
    <property type="entry name" value="ConA-like_dom_sf"/>
</dbReference>
<feature type="chain" id="PRO_5018678967" evidence="5">
    <location>
        <begin position="19"/>
        <end position="2976"/>
    </location>
</feature>
<dbReference type="SUPFAM" id="SSF49899">
    <property type="entry name" value="Concanavalin A-like lectins/glucanases"/>
    <property type="match status" value="3"/>
</dbReference>
<dbReference type="InterPro" id="IPR026444">
    <property type="entry name" value="Secre_tail"/>
</dbReference>
<dbReference type="PANTHER" id="PTHR19277">
    <property type="entry name" value="PENTRAXIN"/>
    <property type="match status" value="1"/>
</dbReference>
<evidence type="ECO:0000259" key="6">
    <source>
        <dbReference type="Pfam" id="PF18962"/>
    </source>
</evidence>
<feature type="signal peptide" evidence="5">
    <location>
        <begin position="1"/>
        <end position="18"/>
    </location>
</feature>
<dbReference type="Proteomes" id="UP000267268">
    <property type="component" value="Chromosome 1"/>
</dbReference>
<evidence type="ECO:0000256" key="3">
    <source>
        <dbReference type="ARBA" id="ARBA00022837"/>
    </source>
</evidence>
<dbReference type="EMBL" id="CP034562">
    <property type="protein sequence ID" value="AZQ63762.1"/>
    <property type="molecule type" value="Genomic_DNA"/>
</dbReference>
<accession>A0A3Q9FSP0</accession>
<keyword evidence="8" id="KW-1185">Reference proteome</keyword>
<dbReference type="GO" id="GO:0005975">
    <property type="term" value="P:carbohydrate metabolic process"/>
    <property type="evidence" value="ECO:0007669"/>
    <property type="project" value="UniProtKB-ARBA"/>
</dbReference>
<dbReference type="GO" id="GO:0046872">
    <property type="term" value="F:metal ion binding"/>
    <property type="evidence" value="ECO:0007669"/>
    <property type="project" value="UniProtKB-KW"/>
</dbReference>
<proteinExistence type="predicted"/>
<organism evidence="7 8">
    <name type="scientific">Flammeovirga pectinis</name>
    <dbReference type="NCBI Taxonomy" id="2494373"/>
    <lineage>
        <taxon>Bacteria</taxon>
        <taxon>Pseudomonadati</taxon>
        <taxon>Bacteroidota</taxon>
        <taxon>Cytophagia</taxon>
        <taxon>Cytophagales</taxon>
        <taxon>Flammeovirgaceae</taxon>
        <taxon>Flammeovirga</taxon>
    </lineage>
</organism>
<dbReference type="Gene3D" id="2.60.120.200">
    <property type="match status" value="3"/>
</dbReference>
<evidence type="ECO:0000256" key="2">
    <source>
        <dbReference type="ARBA" id="ARBA00022723"/>
    </source>
</evidence>
<dbReference type="Pfam" id="PF18962">
    <property type="entry name" value="Por_Secre_tail"/>
    <property type="match status" value="1"/>
</dbReference>
<sequence>MKKLLLLLMFSLPGLVGISDTLHRSNNDENLDNSTNDPTMKTTTSKVESIDKYRTIDYKETLFSKSLSWSNLKFNESHSNNGSIENAIIVTANNVIFNGKKGTELVSKGVVIFTNIPDGLTAYAIIESTTEVHLKLNGIAANHVSTDDVSNIGVSFLNGVFIDATVNQVSQTNKSGIKVDYIDGFSSGNSPARDEGADPSQPQVTVVEGVFAGERKTIHSNGDYVNFHVGYPILPYNIEQSYDIYREDDTNLTDGETIREGRLNMAFPYDIFYTTPTFTRSSFNVSKGYFSDKTAISWDISSNRDVITSFKVYSRPFDITNEDDIENYKLLATVSADTYFYDDPHVEGGVLYEYKVQAEGVAELAIKYTNYITGVGFRNPTATVSGNIAFEGGNPVENVIVRAEPQGGDIVLSAHSVVVDGDGYVESKVDVENISDDYTLQSWFRLTENGEGTIFRVYDNTTYYELIYTKDGDSFEMVLRSPLLSDEIGYHLSNYLPTGAADGSGEDVLETFDNVMNQFNHISLVLPNNETPKLYFNGRLLNDDYILSISPEKRDMVGIVVSNNTADKVFTKFVDSDVNFRVGEGFNGNIDDVRFWSIPLTDQEVKKNYRRYLSGIEKGLEVYLRIDEGTGDYAYDLSKEGFSYHERHSFLNNATWTADAPTTSQLGIFGVTDAYGNYVIASIPYSGDGGSYAITPLFGVHEFDPGQQVVYLGKGAEVVNKLDFTDISSFIFRGIAYYDVRGNFEPLAKVEDVTQIEEDGYNQYLVTVDGTKIRYNKGHYFENELGELYEYPKVFLDGANIFVDGTMILDENKLPVVTGKDGLFEINVPIGNHFIEVRKEGHGLVHGGRFPVEGYHEFFEHIEAPKSFIDTTRVTVVGRIVGGQIEAEKPIGFGFDGKVEYEYNAGTDEAYKEEVSSVNNLGTARITFDYLPYGADPSTGYLSTTYFTNAETGEYKAELMPLDYSINQTTGIVIPSNPSILILNGNEEISYAGYTREKTSEYGTETEGLQSEPYNFIQNFIYRAVPKLRAENQTYAYLVAPSSDTEDKVPVYEQFAEYTIDLIAFEEYENKETSEFFEVPVSDGQYIVNNNVALEGSDSFVKDPNQSNKTVYQFTAGLPQVVAPFRRSMAMRLRIKGIDYVANGILEEGIVLGGQPDGSQMFVTAAPDVPDIILRDPPGTGSSASIEEGTEISITESLTLGGSVGTEFNSKLSLGTTIEAGGGLAGPVIKTEITNDIEAGLSVSTSAENTDAVTKTYSFSQTISTSEDLVGADGDLYIGQSTNLQYGSYNKLMATDTLVKGIDNVEFVKYDEDGNTTTVFLNKQKAIYFNEEPSETFFIYSQKHIINTLIPEYESFILGLENGTIDPEAPGVLKKRDYEQQVKLWQEIIQNNEKTKYLAFNDQEALKSSILSSDRVLEGGVQFANFVNSQFSDNISIDYGVGGLERSISTFTANANSVAWGVDVETSFAYTLGIEANDTGFELGMSASAGFSSAGATDLEQATSTTFSYTIADNDTDNYMSIDVVNAFDGNGPIFRTVAGRTSCPWEGATISNFYDHQNWEEGVIGAGGSELSIATQQIEKPQISADVVNLSNIPEDGQGIIELTLENATNADLNENVSFMLYIDNTTNPYNIISNIPSGGVALEVPHDQPVTYTVYFEKSKPDVYDYEDLTIVLESICEGSDLQHTIDVSLHYVPSCTKIEVQKPLDKWVMNASTAFNDDGSTNSMPIVLGDYSRNYNSFEKVRLEYRKSTSPTWSRLHTYYNDETAYTTAVDADEQKITLMDADNITFSWDIGAEGLSDGDYDIRAISYCSNGTEYVSNVVSGKVDLNIPVAFGTPSPADGILSAGEDLRMQFSENVLYNSAISNIEIVGQTNDQEISHGTSVFFQGATNKVTLEKPSISTEAFTLEFWMRDLTTEASAVIFEQENGMDATLVGNTLTWTIQGSSPQSVSGSIATDGLFHHYVFVYDGDGTGTMRIYQDDTELGVTNTGAFAVQNINNLVFGGSDFKGNLLDVRLWSKALSISEAYAKMYSTLLGSERGLQGYWPMNEGRDNVVNDKARNKHGFMNAEWDIRPKGTAYNFENNDYLTLDNVGFVQISNEMDLSLSFWVKMDQSQDATIFSNGKGDGTDVIEANGTANKWSVDVHTNGKLYLKNEGVSYELTGDIVDGQWHHVGLVLNRLGALKTYVDADLVSSNISNDISGFTGSRIFVGARGFRNNGVYEVDRHFTGQIDELRLWNLSRAKEQLDRDRFYEVDFSTTGLMLYLQMNEPDPVDGVAPTYYHMSNNEIVATSTSLMNAGSPNFDKDSPAIKPKRHLEMFAVNYIINEDEMIITPVISNWSALEGQVLDITVSRLFDEKGNRQASPITWTAYVRKNQVIWTVNNGLDFLSIQNYVGISKSFDITIENMGGTDQPFTIENVPTWLDITETTGTLGPDSKKVITASVNPSLSVGEYSTDLYLDTDYDYDEKIKFDLRVLENAPNWAVTASDYEYNMNIVGKIKVNAIFAEDEHTKIGAFVNNEARGEAHLVYDKNWDDYFLYLNVYSNVSSGEEVTFKIWDATTGRILDAEIDENANLVFIQDKITGNKANPAIFSNTNTMEQSFALNAGWTWISLSVDDTNLDNLDTLTKQLNLTTGDRIVEQAAFDIFDESIGWSGSITSNSGMSTVKMYKMKMSQANDLIISGEMVNVESFALSLQTGWNWLPYPVHNNLTVNDALAYYDASNGDVIKGHNTFAVYDEFSGWVGTLNFMKTGEGYMLLSNSSAQDFSYPKVISNARSTQQTPDISADFVHNAYEFNMSTVVEVPDGYSKVYVYNNEHHDVRGIGNVVEIDGRNLAFISVFANDGEKLNYSIHNGNAFENVGDEFEFTADEVYGDYQTPIQLGDIISANLQPVANSQFRVYPNPSSTNFNLEFELVLGTDYRVNVYTVDGRVIELQEAQGNIGINKVVIGDNYKTGMYVVEVITNQGIFTKRLIKR</sequence>
<dbReference type="KEGG" id="fll:EI427_16480"/>
<dbReference type="NCBIfam" id="TIGR04183">
    <property type="entry name" value="Por_Secre_tail"/>
    <property type="match status" value="1"/>
</dbReference>
<keyword evidence="4" id="KW-1015">Disulfide bond</keyword>
<dbReference type="Pfam" id="PF13385">
    <property type="entry name" value="Laminin_G_3"/>
    <property type="match status" value="3"/>
</dbReference>
<dbReference type="PANTHER" id="PTHR19277:SF125">
    <property type="entry name" value="B6"/>
    <property type="match status" value="1"/>
</dbReference>